<evidence type="ECO:0000313" key="2">
    <source>
        <dbReference type="EMBL" id="ASR51912.1"/>
    </source>
</evidence>
<name>A0ABN5B4A3_9SPHN</name>
<dbReference type="EMBL" id="CP020083">
    <property type="protein sequence ID" value="ASR51912.1"/>
    <property type="molecule type" value="Genomic_DNA"/>
</dbReference>
<evidence type="ECO:0000313" key="3">
    <source>
        <dbReference type="Proteomes" id="UP000258016"/>
    </source>
</evidence>
<gene>
    <name evidence="2" type="ORF">B5J99_10935</name>
</gene>
<sequence length="168" mass="18010">MTIVAMATPAQAQKKSAGADPGPVFEGMLQCRTITDDSARLACFDRQVAAFADAQKTGEVIVAERKVVEQARESAFGLAVGESTLLRGPDGEPLKSLSSKITGLRPLPGSGRLSITLENGSRWEQTDPPSYIFSPKPGQMLVIDRGAMGGYRAKIEGRTGFTRVRRVE</sequence>
<organism evidence="2 3">
    <name type="scientific">Blastomonas fulva</name>
    <dbReference type="NCBI Taxonomy" id="1550728"/>
    <lineage>
        <taxon>Bacteria</taxon>
        <taxon>Pseudomonadati</taxon>
        <taxon>Pseudomonadota</taxon>
        <taxon>Alphaproteobacteria</taxon>
        <taxon>Sphingomonadales</taxon>
        <taxon>Sphingomonadaceae</taxon>
        <taxon>Blastomonas</taxon>
    </lineage>
</organism>
<reference evidence="2 3" key="1">
    <citation type="submission" date="2017-03" db="EMBL/GenBank/DDBJ databases">
        <title>Complete genome sequence of Blastomonas fulva degrading microcsystin LR.</title>
        <authorList>
            <person name="Lee H.-g."/>
            <person name="Jin L."/>
            <person name="oh H.-M."/>
        </authorList>
    </citation>
    <scope>NUCLEOTIDE SEQUENCE [LARGE SCALE GENOMIC DNA]</scope>
    <source>
        <strain evidence="2 3">T2</strain>
    </source>
</reference>
<proteinExistence type="predicted"/>
<feature type="region of interest" description="Disordered" evidence="1">
    <location>
        <begin position="1"/>
        <end position="20"/>
    </location>
</feature>
<protein>
    <submittedName>
        <fullName evidence="2">Uncharacterized protein</fullName>
    </submittedName>
</protein>
<evidence type="ECO:0000256" key="1">
    <source>
        <dbReference type="SAM" id="MobiDB-lite"/>
    </source>
</evidence>
<accession>A0ABN5B4A3</accession>
<keyword evidence="3" id="KW-1185">Reference proteome</keyword>
<dbReference type="Proteomes" id="UP000258016">
    <property type="component" value="Chromosome"/>
</dbReference>